<accession>W9SGM8</accession>
<evidence type="ECO:0000256" key="5">
    <source>
        <dbReference type="ARBA" id="ARBA00022729"/>
    </source>
</evidence>
<dbReference type="PANTHER" id="PTHR33109:SF49">
    <property type="entry name" value="EPIDERMAL PATTERNING FACTOR-LIKE PROTEIN"/>
    <property type="match status" value="1"/>
</dbReference>
<feature type="chain" id="PRO_5027154905" description="Epidermal patterning factor-like protein" evidence="7">
    <location>
        <begin position="27"/>
        <end position="113"/>
    </location>
</feature>
<dbReference type="GO" id="GO:0005576">
    <property type="term" value="C:extracellular region"/>
    <property type="evidence" value="ECO:0007669"/>
    <property type="project" value="UniProtKB-SubCell"/>
</dbReference>
<dbReference type="STRING" id="981085.W9SGM8"/>
<name>W9SGM8_9ROSA</name>
<dbReference type="GO" id="GO:0010052">
    <property type="term" value="P:guard cell differentiation"/>
    <property type="evidence" value="ECO:0007669"/>
    <property type="project" value="UniProtKB-UniRule"/>
</dbReference>
<evidence type="ECO:0000256" key="2">
    <source>
        <dbReference type="ARBA" id="ARBA00008127"/>
    </source>
</evidence>
<feature type="signal peptide" evidence="7">
    <location>
        <begin position="1"/>
        <end position="26"/>
    </location>
</feature>
<evidence type="ECO:0000256" key="1">
    <source>
        <dbReference type="ARBA" id="ARBA00004613"/>
    </source>
</evidence>
<evidence type="ECO:0000256" key="7">
    <source>
        <dbReference type="RuleBase" id="RU367102"/>
    </source>
</evidence>
<keyword evidence="5 7" id="KW-0732">Signal</keyword>
<comment type="subcellular location">
    <subcellularLocation>
        <location evidence="1 7">Secreted</location>
    </subcellularLocation>
</comment>
<dbReference type="AlphaFoldDB" id="W9SGM8"/>
<evidence type="ECO:0000313" key="9">
    <source>
        <dbReference type="Proteomes" id="UP000030645"/>
    </source>
</evidence>
<keyword evidence="3 7" id="KW-0217">Developmental protein</keyword>
<gene>
    <name evidence="8" type="ORF">L484_003667</name>
</gene>
<comment type="similarity">
    <text evidence="2 7">Belongs to the plant cysteine rich small secretory peptide family. Epidermal patterning factor subfamily.</text>
</comment>
<evidence type="ECO:0000313" key="8">
    <source>
        <dbReference type="EMBL" id="EXC31468.1"/>
    </source>
</evidence>
<keyword evidence="4 7" id="KW-0964">Secreted</keyword>
<reference evidence="9" key="1">
    <citation type="submission" date="2013-01" db="EMBL/GenBank/DDBJ databases">
        <title>Draft Genome Sequence of a Mulberry Tree, Morus notabilis C.K. Schneid.</title>
        <authorList>
            <person name="He N."/>
            <person name="Zhao S."/>
        </authorList>
    </citation>
    <scope>NUCLEOTIDE SEQUENCE</scope>
</reference>
<dbReference type="EMBL" id="KE346257">
    <property type="protein sequence ID" value="EXC31468.1"/>
    <property type="molecule type" value="Genomic_DNA"/>
</dbReference>
<dbReference type="InterPro" id="IPR039455">
    <property type="entry name" value="EPFL"/>
</dbReference>
<sequence length="113" mass="12426">MDQEATSRRFIFALLMITTVVHSCAAHPGLLPSSPSPSPANVMPIAEVPKPSKGVIMKKAERGSSPVTCNSKCNECEPCRPVEVSIRTVDNLQESEYYPQVWKCMCDNNIFSP</sequence>
<evidence type="ECO:0000256" key="3">
    <source>
        <dbReference type="ARBA" id="ARBA00022473"/>
    </source>
</evidence>
<keyword evidence="6" id="KW-1015">Disulfide bond</keyword>
<protein>
    <recommendedName>
        <fullName evidence="7">Epidermal patterning factor-like protein</fullName>
    </recommendedName>
</protein>
<comment type="function">
    <text evidence="7">Controls stomatal patterning.</text>
</comment>
<dbReference type="Pfam" id="PF17181">
    <property type="entry name" value="EPF"/>
    <property type="match status" value="1"/>
</dbReference>
<dbReference type="PANTHER" id="PTHR33109">
    <property type="entry name" value="EPIDERMAL PATTERNING FACTOR-LIKE PROTEIN 4"/>
    <property type="match status" value="1"/>
</dbReference>
<dbReference type="Proteomes" id="UP000030645">
    <property type="component" value="Unassembled WGS sequence"/>
</dbReference>
<proteinExistence type="inferred from homology"/>
<organism evidence="8 9">
    <name type="scientific">Morus notabilis</name>
    <dbReference type="NCBI Taxonomy" id="981085"/>
    <lineage>
        <taxon>Eukaryota</taxon>
        <taxon>Viridiplantae</taxon>
        <taxon>Streptophyta</taxon>
        <taxon>Embryophyta</taxon>
        <taxon>Tracheophyta</taxon>
        <taxon>Spermatophyta</taxon>
        <taxon>Magnoliopsida</taxon>
        <taxon>eudicotyledons</taxon>
        <taxon>Gunneridae</taxon>
        <taxon>Pentapetalae</taxon>
        <taxon>rosids</taxon>
        <taxon>fabids</taxon>
        <taxon>Rosales</taxon>
        <taxon>Moraceae</taxon>
        <taxon>Moreae</taxon>
        <taxon>Morus</taxon>
    </lineage>
</organism>
<keyword evidence="9" id="KW-1185">Reference proteome</keyword>
<evidence type="ECO:0000256" key="4">
    <source>
        <dbReference type="ARBA" id="ARBA00022525"/>
    </source>
</evidence>
<evidence type="ECO:0000256" key="6">
    <source>
        <dbReference type="ARBA" id="ARBA00023157"/>
    </source>
</evidence>